<dbReference type="PANTHER" id="PTHR22916:SF3">
    <property type="entry name" value="UDP-GLCNAC:BETAGAL BETA-1,3-N-ACETYLGLUCOSAMINYLTRANSFERASE-LIKE PROTEIN 1"/>
    <property type="match status" value="1"/>
</dbReference>
<sequence>MPTPRISVIVPIYKVEDCLAWCLDSLVAQDVPDFEAILVNDGSPDGSREIAERYALCDDRFKLVDKENGGLSSARNAGIRAASAPVVAFLDSDDRFTPDACRVICETFDQTGADIVTFGANAYPPEASYPWLEHVLSPRDAQYEGYSPDILFKEASRPFAWRTACSRSFLQESAICFEESVKYGEDQVFDFAIYPRAKKTVFISNKLYDYRVARSGSLMDTMRQSDEARLLEHVKIYAAIVRDWRRDGLVEKYPNDLAFFLCEFALYDALRLLKGNAISVFSAAGKMLKEEGCVFLVSSDGLKPSVRSMLECALEETVPKAAATRAKLMGDFDALRYGRRGALRRVVANMLGR</sequence>
<evidence type="ECO:0000259" key="1">
    <source>
        <dbReference type="Pfam" id="PF00535"/>
    </source>
</evidence>
<dbReference type="Gene3D" id="3.90.550.10">
    <property type="entry name" value="Spore Coat Polysaccharide Biosynthesis Protein SpsA, Chain A"/>
    <property type="match status" value="1"/>
</dbReference>
<name>A0A3N0I9U5_9ACTN</name>
<keyword evidence="3" id="KW-1185">Reference proteome</keyword>
<reference evidence="3" key="1">
    <citation type="submission" date="2018-05" db="EMBL/GenBank/DDBJ databases">
        <title>Genome Sequencing of selected type strains of the family Eggerthellaceae.</title>
        <authorList>
            <person name="Danylec N."/>
            <person name="Stoll D.A."/>
            <person name="Doetsch A."/>
            <person name="Huch M."/>
        </authorList>
    </citation>
    <scope>NUCLEOTIDE SEQUENCE [LARGE SCALE GENOMIC DNA]</scope>
    <source>
        <strain evidence="3">DSM 22006</strain>
    </source>
</reference>
<comment type="caution">
    <text evidence="2">The sequence shown here is derived from an EMBL/GenBank/DDBJ whole genome shotgun (WGS) entry which is preliminary data.</text>
</comment>
<organism evidence="2 3">
    <name type="scientific">Slackia isoflavoniconvertens</name>
    <dbReference type="NCBI Taxonomy" id="572010"/>
    <lineage>
        <taxon>Bacteria</taxon>
        <taxon>Bacillati</taxon>
        <taxon>Actinomycetota</taxon>
        <taxon>Coriobacteriia</taxon>
        <taxon>Eggerthellales</taxon>
        <taxon>Eggerthellaceae</taxon>
        <taxon>Slackia</taxon>
    </lineage>
</organism>
<evidence type="ECO:0000313" key="3">
    <source>
        <dbReference type="Proteomes" id="UP000271472"/>
    </source>
</evidence>
<dbReference type="Pfam" id="PF00535">
    <property type="entry name" value="Glycos_transf_2"/>
    <property type="match status" value="1"/>
</dbReference>
<dbReference type="EMBL" id="QIBZ01000014">
    <property type="protein sequence ID" value="RNM33775.1"/>
    <property type="molecule type" value="Genomic_DNA"/>
</dbReference>
<protein>
    <recommendedName>
        <fullName evidence="1">Glycosyltransferase 2-like domain-containing protein</fullName>
    </recommendedName>
</protein>
<dbReference type="OrthoDB" id="1666828at2"/>
<proteinExistence type="predicted"/>
<gene>
    <name evidence="2" type="ORF">DMP05_07815</name>
</gene>
<feature type="domain" description="Glycosyltransferase 2-like" evidence="1">
    <location>
        <begin position="7"/>
        <end position="132"/>
    </location>
</feature>
<dbReference type="GO" id="GO:0016758">
    <property type="term" value="F:hexosyltransferase activity"/>
    <property type="evidence" value="ECO:0007669"/>
    <property type="project" value="UniProtKB-ARBA"/>
</dbReference>
<dbReference type="CDD" id="cd00761">
    <property type="entry name" value="Glyco_tranf_GTA_type"/>
    <property type="match status" value="1"/>
</dbReference>
<dbReference type="Proteomes" id="UP000271472">
    <property type="component" value="Unassembled WGS sequence"/>
</dbReference>
<dbReference type="InterPro" id="IPR029044">
    <property type="entry name" value="Nucleotide-diphossugar_trans"/>
</dbReference>
<evidence type="ECO:0000313" key="2">
    <source>
        <dbReference type="EMBL" id="RNM33775.1"/>
    </source>
</evidence>
<dbReference type="PANTHER" id="PTHR22916">
    <property type="entry name" value="GLYCOSYLTRANSFERASE"/>
    <property type="match status" value="1"/>
</dbReference>
<dbReference type="InterPro" id="IPR001173">
    <property type="entry name" value="Glyco_trans_2-like"/>
</dbReference>
<dbReference type="RefSeq" id="WP_123219915.1">
    <property type="nucleotide sequence ID" value="NZ_JACHYQ010000003.1"/>
</dbReference>
<dbReference type="GeneID" id="98663346"/>
<dbReference type="AlphaFoldDB" id="A0A3N0I9U5"/>
<accession>A0A3N0I9U5</accession>
<dbReference type="SUPFAM" id="SSF53448">
    <property type="entry name" value="Nucleotide-diphospho-sugar transferases"/>
    <property type="match status" value="1"/>
</dbReference>